<name>A0A5B7BBJ9_DAVIN</name>
<keyword evidence="2" id="KW-0808">Transferase</keyword>
<dbReference type="GO" id="GO:0003723">
    <property type="term" value="F:RNA binding"/>
    <property type="evidence" value="ECO:0007669"/>
    <property type="project" value="InterPro"/>
</dbReference>
<dbReference type="Gene3D" id="3.30.70.270">
    <property type="match status" value="1"/>
</dbReference>
<gene>
    <name evidence="2" type="ORF">Din_035741</name>
</gene>
<dbReference type="InterPro" id="IPR043128">
    <property type="entry name" value="Rev_trsase/Diguanyl_cyclase"/>
</dbReference>
<dbReference type="InterPro" id="IPR001205">
    <property type="entry name" value="RNA-dir_pol_C"/>
</dbReference>
<dbReference type="InterPro" id="IPR007094">
    <property type="entry name" value="RNA-dir_pol_PSvirus"/>
</dbReference>
<accession>A0A5B7BBJ9</accession>
<evidence type="ECO:0000313" key="2">
    <source>
        <dbReference type="EMBL" id="MPA66300.1"/>
    </source>
</evidence>
<dbReference type="AlphaFoldDB" id="A0A5B7BBJ9"/>
<dbReference type="InterPro" id="IPR043502">
    <property type="entry name" value="DNA/RNA_pol_sf"/>
</dbReference>
<dbReference type="GO" id="GO:0003968">
    <property type="term" value="F:RNA-directed RNA polymerase activity"/>
    <property type="evidence" value="ECO:0007669"/>
    <property type="project" value="UniProtKB-KW"/>
</dbReference>
<dbReference type="Pfam" id="PF00680">
    <property type="entry name" value="RdRP_1"/>
    <property type="match status" value="1"/>
</dbReference>
<dbReference type="EMBL" id="GHES01035741">
    <property type="protein sequence ID" value="MPA66300.1"/>
    <property type="molecule type" value="Transcribed_RNA"/>
</dbReference>
<protein>
    <submittedName>
        <fullName evidence="2">Putative RNA-dependent RNA polymerase</fullName>
    </submittedName>
</protein>
<dbReference type="GO" id="GO:0006351">
    <property type="term" value="P:DNA-templated transcription"/>
    <property type="evidence" value="ECO:0007669"/>
    <property type="project" value="InterPro"/>
</dbReference>
<proteinExistence type="predicted"/>
<dbReference type="SUPFAM" id="SSF56672">
    <property type="entry name" value="DNA/RNA polymerases"/>
    <property type="match status" value="1"/>
</dbReference>
<evidence type="ECO:0000259" key="1">
    <source>
        <dbReference type="PROSITE" id="PS50507"/>
    </source>
</evidence>
<sequence>MTAYQNLRDYEFTNFSNELEDLNRGHPHVVRRDVETIYRDEFALNAIMDEYPVIYEQELEGWARSFYTQEGHMQAIHAYATQDTPFTAVNEQVYFQAVHAVKNELNSLPIARAFDVLTELDQIKYEQSSAAGYDYIGHKGPILGDNHKRAIYRAKATLWSAIKDPTQGIAYVIENSVPDVGYTRTQLTNLTEKTKVRGVWGRAFHYILLEGTSARPLLDNFIQGDTFFHIGSDPLESVPRILSEVSRQCKWLYAVDWSAFDSSVSRFEIYAAFDLIKGRIQFPNFETEQAFEISKQLFLHKKVAAPDGRTYWSHKGIPSGSYYTSIIGSVINRLRIEYLWRLKYGRGPRMCYTQGDDSLLGDEELFSPEELSNLAQPYGWTINANKTEYSTSPEFVSFLGRTTRGGFNTRELMRCLRLLVFPEYPVESGRISAYRARAIADDCGNLSEIINFTARRLRKLYGIADENDVPSYFIRYAP</sequence>
<organism evidence="2">
    <name type="scientific">Davidia involucrata</name>
    <name type="common">Dove tree</name>
    <dbReference type="NCBI Taxonomy" id="16924"/>
    <lineage>
        <taxon>Eukaryota</taxon>
        <taxon>Viridiplantae</taxon>
        <taxon>Streptophyta</taxon>
        <taxon>Embryophyta</taxon>
        <taxon>Tracheophyta</taxon>
        <taxon>Spermatophyta</taxon>
        <taxon>Magnoliopsida</taxon>
        <taxon>eudicotyledons</taxon>
        <taxon>Gunneridae</taxon>
        <taxon>Pentapetalae</taxon>
        <taxon>asterids</taxon>
        <taxon>Cornales</taxon>
        <taxon>Nyssaceae</taxon>
        <taxon>Davidia</taxon>
    </lineage>
</organism>
<keyword evidence="2" id="KW-0548">Nucleotidyltransferase</keyword>
<reference evidence="2" key="1">
    <citation type="submission" date="2019-08" db="EMBL/GenBank/DDBJ databases">
        <title>Reference gene set and small RNA set construction with multiple tissues from Davidia involucrata Baill.</title>
        <authorList>
            <person name="Yang H."/>
            <person name="Zhou C."/>
            <person name="Li G."/>
            <person name="Wang J."/>
            <person name="Gao P."/>
            <person name="Wang M."/>
            <person name="Wang R."/>
            <person name="Zhao Y."/>
        </authorList>
    </citation>
    <scope>NUCLEOTIDE SEQUENCE</scope>
    <source>
        <tissue evidence="2">Mixed with DoveR01_LX</tissue>
    </source>
</reference>
<keyword evidence="2" id="KW-0696">RNA-directed RNA polymerase</keyword>
<dbReference type="GO" id="GO:0039694">
    <property type="term" value="P:viral RNA genome replication"/>
    <property type="evidence" value="ECO:0007669"/>
    <property type="project" value="InterPro"/>
</dbReference>
<feature type="domain" description="RdRp catalytic" evidence="1">
    <location>
        <begin position="250"/>
        <end position="370"/>
    </location>
</feature>
<dbReference type="PROSITE" id="PS50507">
    <property type="entry name" value="RDRP_SSRNA_POS"/>
    <property type="match status" value="1"/>
</dbReference>